<dbReference type="PIRSF" id="PIRSF028754">
    <property type="entry name" value="UCP028754"/>
    <property type="match status" value="1"/>
</dbReference>
<proteinExistence type="predicted"/>
<dbReference type="KEGG" id="cut:CUTER_06440"/>
<name>A0A0G3HJI8_9CORY</name>
<dbReference type="PATRIC" id="fig|1072256.5.peg.1272"/>
<dbReference type="Pfam" id="PF09754">
    <property type="entry name" value="PAC2"/>
    <property type="match status" value="1"/>
</dbReference>
<protein>
    <submittedName>
        <fullName evidence="1">PAC2 family</fullName>
    </submittedName>
</protein>
<reference evidence="1 2" key="1">
    <citation type="journal article" date="2015" name="Genome Announc.">
        <title>Virulence Factor Genes Detected in the Complete Genome Sequence of Corynebacterium uterequi DSM 45634, Isolated from the Uterus of a Maiden Mare.</title>
        <authorList>
            <person name="Ruckert C."/>
            <person name="Kriete M."/>
            <person name="Jaenicke S."/>
            <person name="Winkler A."/>
            <person name="Tauch A."/>
        </authorList>
    </citation>
    <scope>NUCLEOTIDE SEQUENCE [LARGE SCALE GENOMIC DNA]</scope>
    <source>
        <strain evidence="1 2">DSM 45634</strain>
    </source>
</reference>
<sequence>MQDESSMYELEYPAPAVQADGARGPVMIVALQGFADAGVAVSGTSDHLKAALETHPLVSFHTDELVDFRSRRPTITINDNAIVHAEELCLDLRVARDTEGTPFLLLSGPEPDMRWNAFTAAVADLAEKYNVSATLCVYGAPMTVPHTRPLVVSAHSSDAALTKDLYTLDSQLVLPGSASLFIEHEMTRRGLPAAGYTAHVPHYVASWPYPQAPYQLLRSLSSVTGLKFPLRSLEHDIDRANAKLDDYLQENPEVAQVVASLEQHYDEELERFREDHPGEVLPGESAIPSGEEIGKEFERFLAEIEDGSDSE</sequence>
<organism evidence="1 2">
    <name type="scientific">Corynebacterium uterequi</name>
    <dbReference type="NCBI Taxonomy" id="1072256"/>
    <lineage>
        <taxon>Bacteria</taxon>
        <taxon>Bacillati</taxon>
        <taxon>Actinomycetota</taxon>
        <taxon>Actinomycetes</taxon>
        <taxon>Mycobacteriales</taxon>
        <taxon>Corynebacteriaceae</taxon>
        <taxon>Corynebacterium</taxon>
    </lineage>
</organism>
<dbReference type="InterPro" id="IPR038389">
    <property type="entry name" value="PSMG2_sf"/>
</dbReference>
<keyword evidence="2" id="KW-1185">Reference proteome</keyword>
<gene>
    <name evidence="1" type="ORF">CUTER_06440</name>
</gene>
<dbReference type="OrthoDB" id="3733464at2"/>
<dbReference type="EMBL" id="CP011546">
    <property type="protein sequence ID" value="AKK11277.1"/>
    <property type="molecule type" value="Genomic_DNA"/>
</dbReference>
<evidence type="ECO:0000313" key="1">
    <source>
        <dbReference type="EMBL" id="AKK11277.1"/>
    </source>
</evidence>
<dbReference type="InterPro" id="IPR008492">
    <property type="entry name" value="Rv2714-like"/>
</dbReference>
<evidence type="ECO:0000313" key="2">
    <source>
        <dbReference type="Proteomes" id="UP000035548"/>
    </source>
</evidence>
<dbReference type="SUPFAM" id="SSF159659">
    <property type="entry name" value="Cgl1923-like"/>
    <property type="match status" value="1"/>
</dbReference>
<accession>A0A0G3HJI8</accession>
<dbReference type="Gene3D" id="1.10.287.100">
    <property type="match status" value="1"/>
</dbReference>
<reference evidence="2" key="2">
    <citation type="submission" date="2015-05" db="EMBL/GenBank/DDBJ databases">
        <title>Complete genome sequence of Corynebacterium uterequi DSM 45634, isolated from the uterus of a maiden mare.</title>
        <authorList>
            <person name="Ruckert C."/>
            <person name="Albersmeier A."/>
            <person name="Winkler A."/>
            <person name="Tauch A."/>
        </authorList>
    </citation>
    <scope>NUCLEOTIDE SEQUENCE [LARGE SCALE GENOMIC DNA]</scope>
    <source>
        <strain evidence="2">DSM 45634</strain>
    </source>
</reference>
<dbReference type="InterPro" id="IPR019151">
    <property type="entry name" value="Proteasome_assmbl_chaperone_2"/>
</dbReference>
<dbReference type="AlphaFoldDB" id="A0A0G3HJI8"/>
<dbReference type="Proteomes" id="UP000035548">
    <property type="component" value="Chromosome"/>
</dbReference>
<dbReference type="STRING" id="1072256.CUTER_06440"/>
<dbReference type="Gene3D" id="3.40.50.10900">
    <property type="entry name" value="PAC-like subunit"/>
    <property type="match status" value="1"/>
</dbReference>
<dbReference type="RefSeq" id="WP_047259721.1">
    <property type="nucleotide sequence ID" value="NZ_CP011546.1"/>
</dbReference>